<keyword evidence="4" id="KW-1139">Helical capsid protein</keyword>
<reference evidence="13" key="2">
    <citation type="submission" date="2021-01" db="EMBL/GenBank/DDBJ databases">
        <authorList>
            <person name="Luo D."/>
            <person name="Zhou Z."/>
            <person name="Ge X."/>
            <person name="Shi Z."/>
            <person name="Bourhy H."/>
            <person name="Marc G."/>
            <person name="Dacheux L."/>
        </authorList>
    </citation>
    <scope>NUCLEOTIDE SEQUENCE</scope>
    <source>
        <strain evidence="13">9717RCA</strain>
    </source>
</reference>
<evidence type="ECO:0000313" key="14">
    <source>
        <dbReference type="Proteomes" id="UP000830425"/>
    </source>
</evidence>
<dbReference type="GO" id="GO:0003723">
    <property type="term" value="F:RNA binding"/>
    <property type="evidence" value="ECO:0007669"/>
    <property type="project" value="UniProtKB-KW"/>
</dbReference>
<evidence type="ECO:0000256" key="9">
    <source>
        <dbReference type="ARBA" id="ARBA00023200"/>
    </source>
</evidence>
<reference evidence="13" key="1">
    <citation type="journal article" date="2021" name="Viruses">
        <title>Genome Characterization of Bird-Related Rhabdoviruses Circulating in Africa.</title>
        <authorList>
            <person name="Luo D.-S."/>
            <person name="Zhou Z.-J."/>
            <person name="Ge X.-Y."/>
            <person name="Bourhy H."/>
            <person name="Shi Z.-L."/>
            <person name="Grandadam M."/>
            <person name="Dacheux L."/>
        </authorList>
    </citation>
    <scope>NUCLEOTIDE SEQUENCE</scope>
    <source>
        <strain evidence="13">9717RCA</strain>
    </source>
</reference>
<dbReference type="EMBL" id="MW491757">
    <property type="protein sequence ID" value="UAV25681.1"/>
    <property type="molecule type" value="Viral_cRNA"/>
</dbReference>
<organism evidence="13 14">
    <name type="scientific">Kolongo virus</name>
    <dbReference type="NCBI Taxonomy" id="380436"/>
    <lineage>
        <taxon>Viruses</taxon>
        <taxon>Riboviria</taxon>
        <taxon>Orthornavirae</taxon>
        <taxon>Negarnaviricota</taxon>
        <taxon>Haploviricotina</taxon>
        <taxon>Monjiviricetes</taxon>
        <taxon>Mononegavirales</taxon>
        <taxon>Rhabdoviridae</taxon>
        <taxon>Alpharhabdovirinae</taxon>
        <taxon>Sunrhavirus</taxon>
        <taxon>Sunrhavirus kolongo</taxon>
    </lineage>
</organism>
<name>A0AAE9BMS8_9RHAB</name>
<evidence type="ECO:0000256" key="11">
    <source>
        <dbReference type="ARBA" id="ARBA00033344"/>
    </source>
</evidence>
<keyword evidence="10" id="KW-0687">Ribonucleoprotein</keyword>
<evidence type="ECO:0000256" key="6">
    <source>
        <dbReference type="ARBA" id="ARBA00022844"/>
    </source>
</evidence>
<keyword evidence="6" id="KW-0946">Virion</keyword>
<comment type="subcellular location">
    <subcellularLocation>
        <location evidence="1">Host cytoplasm</location>
    </subcellularLocation>
    <subcellularLocation>
        <location evidence="2">Virion</location>
    </subcellularLocation>
</comment>
<evidence type="ECO:0000256" key="2">
    <source>
        <dbReference type="ARBA" id="ARBA00004328"/>
    </source>
</evidence>
<accession>A0AAE9BMS8</accession>
<dbReference type="GO" id="GO:0019029">
    <property type="term" value="C:helical viral capsid"/>
    <property type="evidence" value="ECO:0007669"/>
    <property type="project" value="UniProtKB-KW"/>
</dbReference>
<dbReference type="Pfam" id="PF00945">
    <property type="entry name" value="Rhabdo_ncap"/>
    <property type="match status" value="1"/>
</dbReference>
<evidence type="ECO:0000313" key="13">
    <source>
        <dbReference type="EMBL" id="UAV25681.1"/>
    </source>
</evidence>
<dbReference type="RefSeq" id="YP_010801013.1">
    <property type="nucleotide sequence ID" value="NC_076935.1"/>
</dbReference>
<dbReference type="KEGG" id="vg:80539697"/>
<evidence type="ECO:0000256" key="4">
    <source>
        <dbReference type="ARBA" id="ARBA00022497"/>
    </source>
</evidence>
<evidence type="ECO:0000256" key="10">
    <source>
        <dbReference type="ARBA" id="ARBA00023274"/>
    </source>
</evidence>
<dbReference type="GeneID" id="80539697"/>
<evidence type="ECO:0000256" key="3">
    <source>
        <dbReference type="ARBA" id="ARBA00014389"/>
    </source>
</evidence>
<evidence type="ECO:0000256" key="7">
    <source>
        <dbReference type="ARBA" id="ARBA00022884"/>
    </source>
</evidence>
<keyword evidence="5" id="KW-0167">Capsid protein</keyword>
<gene>
    <name evidence="13" type="primary">N</name>
</gene>
<dbReference type="GO" id="GO:0019013">
    <property type="term" value="C:viral nucleocapsid"/>
    <property type="evidence" value="ECO:0007669"/>
    <property type="project" value="UniProtKB-KW"/>
</dbReference>
<dbReference type="Gene3D" id="1.10.3570.10">
    <property type="entry name" value="Rhabdovirus nucleocapsid protein like domain"/>
    <property type="match status" value="1"/>
</dbReference>
<feature type="domain" description="Rhabdovirus nucleocapsid" evidence="12">
    <location>
        <begin position="13"/>
        <end position="350"/>
    </location>
</feature>
<keyword evidence="9" id="KW-1035">Host cytoplasm</keyword>
<keyword evidence="8" id="KW-0543">Viral nucleoprotein</keyword>
<proteinExistence type="predicted"/>
<evidence type="ECO:0000256" key="1">
    <source>
        <dbReference type="ARBA" id="ARBA00004192"/>
    </source>
</evidence>
<evidence type="ECO:0000256" key="5">
    <source>
        <dbReference type="ARBA" id="ARBA00022561"/>
    </source>
</evidence>
<protein>
    <recommendedName>
        <fullName evidence="3">Nucleoprotein</fullName>
    </recommendedName>
    <alternativeName>
        <fullName evidence="11">Nucleocapsid protein</fullName>
    </alternativeName>
</protein>
<dbReference type="InterPro" id="IPR023330">
    <property type="entry name" value="Rhabdovirus_ncapsid_N"/>
</dbReference>
<keyword evidence="7" id="KW-0694">RNA-binding</keyword>
<evidence type="ECO:0000256" key="8">
    <source>
        <dbReference type="ARBA" id="ARBA00023086"/>
    </source>
</evidence>
<dbReference type="SUPFAM" id="SSF140809">
    <property type="entry name" value="Rhabdovirus nucleoprotein-like"/>
    <property type="match status" value="1"/>
</dbReference>
<evidence type="ECO:0000259" key="12">
    <source>
        <dbReference type="Pfam" id="PF00945"/>
    </source>
</evidence>
<dbReference type="GO" id="GO:0030430">
    <property type="term" value="C:host cell cytoplasm"/>
    <property type="evidence" value="ECO:0007669"/>
    <property type="project" value="UniProtKB-SubCell"/>
</dbReference>
<dbReference type="Proteomes" id="UP000830425">
    <property type="component" value="Segment"/>
</dbReference>
<sequence length="420" mass="46829">MTTLTRNGKRVTINFIADKSKPEYPADFFDKGNNPHVSIPKYSGNLQALLEAIKSEIKGSKLNLNGIKAFLYEFFKTTTNVLEEDWESFGRHIGSKGESVNPFSGVDVKREGEYSSSGSQNADPDEGLWIATLCLALYRLGKVTDENYKKELSVNIDKILRTIHKNACSVSSIIEYASLAAADSNFCKIVACVDMYFCKFKNDEQAICRIGTCSSRYRDSAGLLSINHLAFLSGGDPADGISWALVPSVQKDIDKLIVEGQETEKADSFTPYMIDLQISKLSPYSTTSNPAFHLFVHSAGTFALSTRSINAKLLDAPDTSSIIKNAGFFIMAVDRTVDWNIGFKRREDNEDQLDVRSKISQAKFPKTTNVHDWMNWRKTMKDEFEPLLEEFMKDRASRIGATRPGSIGAFIKMTYGVPTN</sequence>
<dbReference type="GO" id="GO:1990904">
    <property type="term" value="C:ribonucleoprotein complex"/>
    <property type="evidence" value="ECO:0007669"/>
    <property type="project" value="UniProtKB-KW"/>
</dbReference>
<dbReference type="InterPro" id="IPR035961">
    <property type="entry name" value="Rhabdovirus_nucleoprotein-like"/>
</dbReference>
<keyword evidence="14" id="KW-1185">Reference proteome</keyword>
<dbReference type="InterPro" id="IPR023331">
    <property type="entry name" value="Rhabdovirus_ncapsid_C"/>
</dbReference>
<dbReference type="InterPro" id="IPR000448">
    <property type="entry name" value="Rhabdo_ncapsid"/>
</dbReference>
<dbReference type="Gene3D" id="1.10.3610.10">
    <property type="entry name" value="Nucleoprotein"/>
    <property type="match status" value="1"/>
</dbReference>